<dbReference type="Proteomes" id="UP001501752">
    <property type="component" value="Unassembled WGS sequence"/>
</dbReference>
<dbReference type="RefSeq" id="WP_345698384.1">
    <property type="nucleotide sequence ID" value="NZ_BAABIS010000001.1"/>
</dbReference>
<protein>
    <submittedName>
        <fullName evidence="1">Uncharacterized protein</fullName>
    </submittedName>
</protein>
<keyword evidence="2" id="KW-1185">Reference proteome</keyword>
<name>A0ABP9DXF6_9ACTN</name>
<gene>
    <name evidence="1" type="ORF">GCM10023235_41950</name>
</gene>
<reference evidence="2" key="1">
    <citation type="journal article" date="2019" name="Int. J. Syst. Evol. Microbiol.">
        <title>The Global Catalogue of Microorganisms (GCM) 10K type strain sequencing project: providing services to taxonomists for standard genome sequencing and annotation.</title>
        <authorList>
            <consortium name="The Broad Institute Genomics Platform"/>
            <consortium name="The Broad Institute Genome Sequencing Center for Infectious Disease"/>
            <person name="Wu L."/>
            <person name="Ma J."/>
        </authorList>
    </citation>
    <scope>NUCLEOTIDE SEQUENCE [LARGE SCALE GENOMIC DNA]</scope>
    <source>
        <strain evidence="2">JCM 13006</strain>
    </source>
</reference>
<proteinExistence type="predicted"/>
<evidence type="ECO:0000313" key="1">
    <source>
        <dbReference type="EMBL" id="GAA4859686.1"/>
    </source>
</evidence>
<organism evidence="1 2">
    <name type="scientific">Kitasatospora terrestris</name>
    <dbReference type="NCBI Taxonomy" id="258051"/>
    <lineage>
        <taxon>Bacteria</taxon>
        <taxon>Bacillati</taxon>
        <taxon>Actinomycetota</taxon>
        <taxon>Actinomycetes</taxon>
        <taxon>Kitasatosporales</taxon>
        <taxon>Streptomycetaceae</taxon>
        <taxon>Kitasatospora</taxon>
    </lineage>
</organism>
<dbReference type="EMBL" id="BAABIS010000001">
    <property type="protein sequence ID" value="GAA4859686.1"/>
    <property type="molecule type" value="Genomic_DNA"/>
</dbReference>
<accession>A0ABP9DXF6</accession>
<sequence>MSQNAIRPLAATHFREALTATANGDPALALAALMHIDPESWAGIQHRLNQLGTDLLDVLAHTAATGGTK</sequence>
<evidence type="ECO:0000313" key="2">
    <source>
        <dbReference type="Proteomes" id="UP001501752"/>
    </source>
</evidence>
<comment type="caution">
    <text evidence="1">The sequence shown here is derived from an EMBL/GenBank/DDBJ whole genome shotgun (WGS) entry which is preliminary data.</text>
</comment>